<evidence type="ECO:0000256" key="1">
    <source>
        <dbReference type="SAM" id="Phobius"/>
    </source>
</evidence>
<dbReference type="KEGG" id="iho:Igni_0866"/>
<keyword evidence="1" id="KW-1133">Transmembrane helix</keyword>
<evidence type="ECO:0000313" key="3">
    <source>
        <dbReference type="Proteomes" id="UP000000262"/>
    </source>
</evidence>
<accession>A8AAU6</accession>
<dbReference type="Proteomes" id="UP000000262">
    <property type="component" value="Chromosome"/>
</dbReference>
<protein>
    <submittedName>
        <fullName evidence="2">Uncharacterized protein</fullName>
    </submittedName>
</protein>
<sequence>MKKNPSAERMIGPSPSGALCLVVEVLLFLWSLQWLPSSAAYALFGHPFLSALASFWLALHNPVFALLVLVNVWRARRGRCWPLWLRTYCCAPGSVPAYLLLRER</sequence>
<dbReference type="AlphaFoldDB" id="A8AAU6"/>
<name>A8AAU6_IGNH4</name>
<dbReference type="STRING" id="453591.Igni_0866"/>
<keyword evidence="1" id="KW-0812">Transmembrane</keyword>
<gene>
    <name evidence="2" type="ordered locus">Igni_0866</name>
</gene>
<reference evidence="2 3" key="1">
    <citation type="journal article" date="2008" name="Genome Biol.">
        <title>A genomic analysis of the archaeal system Ignicoccus hospitalis-Nanoarchaeum equitans.</title>
        <authorList>
            <person name="Podar M."/>
            <person name="Anderson I."/>
            <person name="Makarova K.S."/>
            <person name="Elkins J.G."/>
            <person name="Ivanova N."/>
            <person name="Wall M.A."/>
            <person name="Lykidis A."/>
            <person name="Mavromatis K."/>
            <person name="Sun H."/>
            <person name="Hudson M.E."/>
            <person name="Chen W."/>
            <person name="Deciu C."/>
            <person name="Hutchison D."/>
            <person name="Eads J.R."/>
            <person name="Anderson A."/>
            <person name="Fernandes F."/>
            <person name="Szeto E."/>
            <person name="Lapidus A."/>
            <person name="Kyrpides N.C."/>
            <person name="Saier M.H.Jr."/>
            <person name="Richardson P.M."/>
            <person name="Rachel R."/>
            <person name="Huber H."/>
            <person name="Eisen J.A."/>
            <person name="Koonin E.V."/>
            <person name="Keller M."/>
            <person name="Stetter K.O."/>
        </authorList>
    </citation>
    <scope>NUCLEOTIDE SEQUENCE [LARGE SCALE GENOMIC DNA]</scope>
    <source>
        <strain evidence="3">KIN4/I / DSM 18386 / JCM 14125</strain>
    </source>
</reference>
<evidence type="ECO:0000313" key="2">
    <source>
        <dbReference type="EMBL" id="ABU82048.1"/>
    </source>
</evidence>
<dbReference type="RefSeq" id="WP_012123012.1">
    <property type="nucleotide sequence ID" value="NC_009776.1"/>
</dbReference>
<feature type="transmembrane region" description="Helical" evidence="1">
    <location>
        <begin position="12"/>
        <end position="32"/>
    </location>
</feature>
<keyword evidence="3" id="KW-1185">Reference proteome</keyword>
<keyword evidence="1" id="KW-0472">Membrane</keyword>
<dbReference type="HOGENOM" id="CLU_2243808_0_0_2"/>
<dbReference type="EMBL" id="CP000816">
    <property type="protein sequence ID" value="ABU82048.1"/>
    <property type="molecule type" value="Genomic_DNA"/>
</dbReference>
<dbReference type="GeneID" id="5562391"/>
<feature type="transmembrane region" description="Helical" evidence="1">
    <location>
        <begin position="52"/>
        <end position="73"/>
    </location>
</feature>
<organism evidence="2 3">
    <name type="scientific">Ignicoccus hospitalis (strain KIN4/I / DSM 18386 / JCM 14125)</name>
    <dbReference type="NCBI Taxonomy" id="453591"/>
    <lineage>
        <taxon>Archaea</taxon>
        <taxon>Thermoproteota</taxon>
        <taxon>Thermoprotei</taxon>
        <taxon>Desulfurococcales</taxon>
        <taxon>Desulfurococcaceae</taxon>
        <taxon>Ignicoccus</taxon>
    </lineage>
</organism>
<proteinExistence type="predicted"/>